<evidence type="ECO:0000259" key="2">
    <source>
        <dbReference type="Pfam" id="PF21106"/>
    </source>
</evidence>
<feature type="domain" description="Methyltransferase small" evidence="1">
    <location>
        <begin position="100"/>
        <end position="223"/>
    </location>
</feature>
<dbReference type="GO" id="GO:0032259">
    <property type="term" value="P:methylation"/>
    <property type="evidence" value="ECO:0007669"/>
    <property type="project" value="UniProtKB-KW"/>
</dbReference>
<accession>A0ABT0VK42</accession>
<dbReference type="PANTHER" id="PTHR41313">
    <property type="entry name" value="ADENINE-SPECIFIC METHYLTRANSFERASE"/>
    <property type="match status" value="1"/>
</dbReference>
<evidence type="ECO:0000313" key="4">
    <source>
        <dbReference type="Proteomes" id="UP001057481"/>
    </source>
</evidence>
<evidence type="ECO:0000313" key="3">
    <source>
        <dbReference type="EMBL" id="MCM2438031.1"/>
    </source>
</evidence>
<dbReference type="Gene3D" id="3.40.50.150">
    <property type="entry name" value="Vaccinia Virus protein VP39"/>
    <property type="match status" value="1"/>
</dbReference>
<keyword evidence="3" id="KW-0489">Methyltransferase</keyword>
<dbReference type="InterPro" id="IPR048375">
    <property type="entry name" value="YtxK-like_N"/>
</dbReference>
<keyword evidence="4" id="KW-1185">Reference proteome</keyword>
<proteinExistence type="predicted"/>
<dbReference type="Pfam" id="PF21106">
    <property type="entry name" value="YtxK_like"/>
    <property type="match status" value="1"/>
</dbReference>
<dbReference type="GO" id="GO:0008168">
    <property type="term" value="F:methyltransferase activity"/>
    <property type="evidence" value="ECO:0007669"/>
    <property type="project" value="UniProtKB-KW"/>
</dbReference>
<dbReference type="InterPro" id="IPR029063">
    <property type="entry name" value="SAM-dependent_MTases_sf"/>
</dbReference>
<comment type="caution">
    <text evidence="3">The sequence shown here is derived from an EMBL/GenBank/DDBJ whole genome shotgun (WGS) entry which is preliminary data.</text>
</comment>
<dbReference type="Pfam" id="PF05175">
    <property type="entry name" value="MTS"/>
    <property type="match status" value="1"/>
</dbReference>
<feature type="domain" description="YtxK-like N-terminal helical" evidence="2">
    <location>
        <begin position="1"/>
        <end position="76"/>
    </location>
</feature>
<keyword evidence="3" id="KW-0808">Transferase</keyword>
<protein>
    <submittedName>
        <fullName evidence="3">Class I SAM-dependent methyltransferase</fullName>
    </submittedName>
</protein>
<dbReference type="Gene3D" id="1.10.150.470">
    <property type="match status" value="1"/>
</dbReference>
<gene>
    <name evidence="3" type="ORF">KAK10_08980</name>
</gene>
<evidence type="ECO:0000259" key="1">
    <source>
        <dbReference type="Pfam" id="PF05175"/>
    </source>
</evidence>
<dbReference type="PANTHER" id="PTHR41313:SF1">
    <property type="entry name" value="DNA METHYLASE ADENINE-SPECIFIC DOMAIN-CONTAINING PROTEIN"/>
    <property type="match status" value="1"/>
</dbReference>
<reference evidence="3" key="1">
    <citation type="submission" date="2021-04" db="EMBL/GenBank/DDBJ databases">
        <title>Taxonomic assessment of Weissella genus.</title>
        <authorList>
            <person name="Fanelli F."/>
            <person name="Chieffi D."/>
            <person name="Dell'Aquila A."/>
            <person name="Gyu-Sung C."/>
            <person name="Franz C.M.A.P."/>
            <person name="Fusco V."/>
        </authorList>
    </citation>
    <scope>NUCLEOTIDE SEQUENCE</scope>
    <source>
        <strain evidence="3">LMG 25373</strain>
    </source>
</reference>
<dbReference type="EMBL" id="JAGMVS010000074">
    <property type="protein sequence ID" value="MCM2438031.1"/>
    <property type="molecule type" value="Genomic_DNA"/>
</dbReference>
<name>A0ABT0VK42_9LACO</name>
<dbReference type="SUPFAM" id="SSF53335">
    <property type="entry name" value="S-adenosyl-L-methionine-dependent methyltransferases"/>
    <property type="match status" value="1"/>
</dbReference>
<sequence>MLDQASQLLIDELDTAYFDALIEVTQDLLSGTIQVEDGKPSQAVVKRLQQLFAGVMISSLESETIRKAIGLALLRAAKIDKLQANHQLTPDMIGLIIGYLLNKLNKKPINRLFDVTVGTGNLLGAVNAFLRQQNKQPQELYGMDIDDTLLAMAGISFDLQQIPVNLFNDDATQGNLPTADAVISDLPLVHNQKSDQVDQNLISASIDAVVEGGFAIYVVPSNLLEGNQAKDMLRLITAKTYLQGFLKLPDSVFKNSNAQKAVLILQKQGGLAQQAKEVLIGQLPALKDTHALKSFFNDLDEWAKQLN</sequence>
<dbReference type="InterPro" id="IPR007848">
    <property type="entry name" value="Small_mtfrase_dom"/>
</dbReference>
<dbReference type="Proteomes" id="UP001057481">
    <property type="component" value="Unassembled WGS sequence"/>
</dbReference>
<dbReference type="InterPro" id="IPR052933">
    <property type="entry name" value="DNA_Protect_Modify"/>
</dbReference>
<organism evidence="3 4">
    <name type="scientific">Periweissella beninensis</name>
    <dbReference type="NCBI Taxonomy" id="504936"/>
    <lineage>
        <taxon>Bacteria</taxon>
        <taxon>Bacillati</taxon>
        <taxon>Bacillota</taxon>
        <taxon>Bacilli</taxon>
        <taxon>Lactobacillales</taxon>
        <taxon>Lactobacillaceae</taxon>
        <taxon>Periweissella</taxon>
    </lineage>
</organism>